<feature type="domain" description="Translation initiation factor eIF4G-like eIF4E-binding" evidence="2">
    <location>
        <begin position="116"/>
        <end position="142"/>
    </location>
</feature>
<feature type="region of interest" description="Disordered" evidence="1">
    <location>
        <begin position="58"/>
        <end position="103"/>
    </location>
</feature>
<dbReference type="EMBL" id="BMAV01020337">
    <property type="protein sequence ID" value="GFY73772.1"/>
    <property type="molecule type" value="Genomic_DNA"/>
</dbReference>
<evidence type="ECO:0000256" key="1">
    <source>
        <dbReference type="SAM" id="MobiDB-lite"/>
    </source>
</evidence>
<dbReference type="AlphaFoldDB" id="A0A8X6YNR1"/>
<dbReference type="GO" id="GO:0003743">
    <property type="term" value="F:translation initiation factor activity"/>
    <property type="evidence" value="ECO:0007669"/>
    <property type="project" value="UniProtKB-KW"/>
</dbReference>
<feature type="region of interest" description="Disordered" evidence="1">
    <location>
        <begin position="1"/>
        <end position="24"/>
    </location>
</feature>
<feature type="compositionally biased region" description="Basic and acidic residues" evidence="1">
    <location>
        <begin position="191"/>
        <end position="205"/>
    </location>
</feature>
<reference evidence="3" key="1">
    <citation type="submission" date="2020-08" db="EMBL/GenBank/DDBJ databases">
        <title>Multicomponent nature underlies the extraordinary mechanical properties of spider dragline silk.</title>
        <authorList>
            <person name="Kono N."/>
            <person name="Nakamura H."/>
            <person name="Mori M."/>
            <person name="Yoshida Y."/>
            <person name="Ohtoshi R."/>
            <person name="Malay A.D."/>
            <person name="Moran D.A.P."/>
            <person name="Tomita M."/>
            <person name="Numata K."/>
            <person name="Arakawa K."/>
        </authorList>
    </citation>
    <scope>NUCLEOTIDE SEQUENCE</scope>
</reference>
<keyword evidence="3" id="KW-0396">Initiation factor</keyword>
<keyword evidence="3" id="KW-0648">Protein biosynthesis</keyword>
<name>A0A8X6YNR1_9ARAC</name>
<dbReference type="Pfam" id="PF21140">
    <property type="entry name" value="eIF4G1-like_eIF4E-bd"/>
    <property type="match status" value="1"/>
</dbReference>
<feature type="compositionally biased region" description="Polar residues" evidence="1">
    <location>
        <begin position="1"/>
        <end position="12"/>
    </location>
</feature>
<feature type="region of interest" description="Disordered" evidence="1">
    <location>
        <begin position="170"/>
        <end position="205"/>
    </location>
</feature>
<organism evidence="3 4">
    <name type="scientific">Trichonephila inaurata madagascariensis</name>
    <dbReference type="NCBI Taxonomy" id="2747483"/>
    <lineage>
        <taxon>Eukaryota</taxon>
        <taxon>Metazoa</taxon>
        <taxon>Ecdysozoa</taxon>
        <taxon>Arthropoda</taxon>
        <taxon>Chelicerata</taxon>
        <taxon>Arachnida</taxon>
        <taxon>Araneae</taxon>
        <taxon>Araneomorphae</taxon>
        <taxon>Entelegynae</taxon>
        <taxon>Araneoidea</taxon>
        <taxon>Nephilidae</taxon>
        <taxon>Trichonephila</taxon>
        <taxon>Trichonephila inaurata</taxon>
    </lineage>
</organism>
<comment type="caution">
    <text evidence="3">The sequence shown here is derived from an EMBL/GenBank/DDBJ whole genome shotgun (WGS) entry which is preliminary data.</text>
</comment>
<evidence type="ECO:0000313" key="4">
    <source>
        <dbReference type="Proteomes" id="UP000886998"/>
    </source>
</evidence>
<dbReference type="Proteomes" id="UP000886998">
    <property type="component" value="Unassembled WGS sequence"/>
</dbReference>
<evidence type="ECO:0000313" key="3">
    <source>
        <dbReference type="EMBL" id="GFY73772.1"/>
    </source>
</evidence>
<sequence>MNQNNSQETELSGPQADRDQPGFEQDGNELFCAYHCTFKQMVLLALKSSTVPAILSTSPAPGDFSDVAPEKDNLPRELASGTSSASSNVMEKGKSRKKKKDTFEKKQIRPVLRYIYNEDQWSPLNPEGKKQYDRNYLLQLRYQSSALHKPSNLPKLDVIKDKPYEVNSVALNSDGKGFQSRSRGRSRRTKAPKDSDVKTSLMDRY</sequence>
<protein>
    <submittedName>
        <fullName evidence="3">Eukaryotic translation initiation factor 4 gamma 3</fullName>
    </submittedName>
</protein>
<gene>
    <name evidence="3" type="primary">EIF4G3_2</name>
    <name evidence="3" type="ORF">TNIN_97731</name>
</gene>
<dbReference type="InterPro" id="IPR049485">
    <property type="entry name" value="eIF4G1-like_eIF4E-bd"/>
</dbReference>
<proteinExistence type="predicted"/>
<accession>A0A8X6YNR1</accession>
<feature type="compositionally biased region" description="Polar residues" evidence="1">
    <location>
        <begin position="80"/>
        <end position="89"/>
    </location>
</feature>
<dbReference type="OrthoDB" id="6436073at2759"/>
<evidence type="ECO:0000259" key="2">
    <source>
        <dbReference type="Pfam" id="PF21140"/>
    </source>
</evidence>
<keyword evidence="4" id="KW-1185">Reference proteome</keyword>